<evidence type="ECO:0000256" key="9">
    <source>
        <dbReference type="ARBA" id="ARBA00022989"/>
    </source>
</evidence>
<dbReference type="GO" id="GO:0005886">
    <property type="term" value="C:plasma membrane"/>
    <property type="evidence" value="ECO:0007669"/>
    <property type="project" value="UniProtKB-SubCell"/>
</dbReference>
<name>A0A942Z865_9FIRM</name>
<proteinExistence type="inferred from homology"/>
<keyword evidence="5" id="KW-0813">Transport</keyword>
<dbReference type="EMBL" id="WSFT01000025">
    <property type="protein sequence ID" value="MBS4537968.1"/>
    <property type="molecule type" value="Genomic_DNA"/>
</dbReference>
<keyword evidence="9 13" id="KW-1133">Transmembrane helix</keyword>
<sequence length="451" mass="50072">MTNMNKKRIYMILGLAWPVMFSQLLQTLLEIVDLYFVSNINSEEIVALVSGVGFSTSILGVFIVFSQLTATGAIAIISRRIGEKNDKEVFSITEQALILSLIVGFLIVIGIYIFMDPLLDGIGASGNVHLYAKNYLSIVLVGVPFMFFNLTGRSVLQAMGDTKTPMVIFVSMNVINIIFDPILIYGYSIFPELGYRGAALATLVSNIVAFLLMLYVIFSKVYKKDFKHVIRSFKIDVKVILRIIKIGFYSAIQAISRPITGLLMFKIASYTGTNSVAAFTIGGRMFNLVFIILMGLTTSISVLTGQNLGKGDIEEAENYIKDGLKIAAINMIIFIIPYFIFSEGIIRLFIEDIEVIKIGSNYLRIVYLGVIFVIYPVVYGGAFLGSGDTLPPMLASLVANWAFKLPIAYIFAKVLNMGANWVWLAISISVFVEAIVIIAWFRKGRWKEKVV</sequence>
<feature type="transmembrane region" description="Helical" evidence="13">
    <location>
        <begin position="394"/>
        <end position="415"/>
    </location>
</feature>
<gene>
    <name evidence="14" type="ORF">GOQ27_05815</name>
</gene>
<keyword evidence="15" id="KW-1185">Reference proteome</keyword>
<keyword evidence="7" id="KW-1003">Cell membrane</keyword>
<dbReference type="InterPro" id="IPR050222">
    <property type="entry name" value="MATE_MdtK"/>
</dbReference>
<evidence type="ECO:0000256" key="10">
    <source>
        <dbReference type="ARBA" id="ARBA00023065"/>
    </source>
</evidence>
<evidence type="ECO:0000256" key="5">
    <source>
        <dbReference type="ARBA" id="ARBA00022448"/>
    </source>
</evidence>
<evidence type="ECO:0000256" key="4">
    <source>
        <dbReference type="ARBA" id="ARBA00020268"/>
    </source>
</evidence>
<dbReference type="GO" id="GO:0015297">
    <property type="term" value="F:antiporter activity"/>
    <property type="evidence" value="ECO:0007669"/>
    <property type="project" value="UniProtKB-KW"/>
</dbReference>
<dbReference type="PIRSF" id="PIRSF006603">
    <property type="entry name" value="DinF"/>
    <property type="match status" value="1"/>
</dbReference>
<dbReference type="CDD" id="cd13137">
    <property type="entry name" value="MATE_NorM_like"/>
    <property type="match status" value="1"/>
</dbReference>
<keyword evidence="6" id="KW-0050">Antiport</keyword>
<evidence type="ECO:0000256" key="6">
    <source>
        <dbReference type="ARBA" id="ARBA00022449"/>
    </source>
</evidence>
<keyword evidence="10" id="KW-0406">Ion transport</keyword>
<dbReference type="Proteomes" id="UP000724672">
    <property type="component" value="Unassembled WGS sequence"/>
</dbReference>
<dbReference type="GO" id="GO:0006811">
    <property type="term" value="P:monoatomic ion transport"/>
    <property type="evidence" value="ECO:0007669"/>
    <property type="project" value="UniProtKB-KW"/>
</dbReference>
<evidence type="ECO:0000256" key="13">
    <source>
        <dbReference type="SAM" id="Phobius"/>
    </source>
</evidence>
<feature type="transmembrane region" description="Helical" evidence="13">
    <location>
        <begin position="362"/>
        <end position="382"/>
    </location>
</feature>
<evidence type="ECO:0000313" key="14">
    <source>
        <dbReference type="EMBL" id="MBS4537968.1"/>
    </source>
</evidence>
<evidence type="ECO:0000256" key="1">
    <source>
        <dbReference type="ARBA" id="ARBA00003408"/>
    </source>
</evidence>
<evidence type="ECO:0000256" key="3">
    <source>
        <dbReference type="ARBA" id="ARBA00010199"/>
    </source>
</evidence>
<evidence type="ECO:0000313" key="15">
    <source>
        <dbReference type="Proteomes" id="UP000724672"/>
    </source>
</evidence>
<dbReference type="PANTHER" id="PTHR43298:SF2">
    <property type="entry name" value="FMN_FAD EXPORTER YEEO-RELATED"/>
    <property type="match status" value="1"/>
</dbReference>
<keyword evidence="11 13" id="KW-0472">Membrane</keyword>
<comment type="similarity">
    <text evidence="3">Belongs to the multi antimicrobial extrusion (MATE) (TC 2.A.66.1) family.</text>
</comment>
<evidence type="ECO:0000256" key="11">
    <source>
        <dbReference type="ARBA" id="ARBA00023136"/>
    </source>
</evidence>
<comment type="caution">
    <text evidence="14">The sequence shown here is derived from an EMBL/GenBank/DDBJ whole genome shotgun (WGS) entry which is preliminary data.</text>
</comment>
<dbReference type="PANTHER" id="PTHR43298">
    <property type="entry name" value="MULTIDRUG RESISTANCE PROTEIN NORM-RELATED"/>
    <property type="match status" value="1"/>
</dbReference>
<evidence type="ECO:0000256" key="8">
    <source>
        <dbReference type="ARBA" id="ARBA00022692"/>
    </source>
</evidence>
<accession>A0A942Z865</accession>
<dbReference type="AlphaFoldDB" id="A0A942Z865"/>
<protein>
    <recommendedName>
        <fullName evidence="4">Probable multidrug resistance protein NorM</fullName>
    </recommendedName>
    <alternativeName>
        <fullName evidence="12">Multidrug-efflux transporter</fullName>
    </alternativeName>
</protein>
<feature type="transmembrane region" description="Helical" evidence="13">
    <location>
        <begin position="326"/>
        <end position="350"/>
    </location>
</feature>
<reference evidence="14" key="1">
    <citation type="submission" date="2019-12" db="EMBL/GenBank/DDBJ databases">
        <title>Clostridiaceae gen. nov. sp. nov., isolated from sediment in Xinjiang, China.</title>
        <authorList>
            <person name="Zhang R."/>
        </authorList>
    </citation>
    <scope>NUCLEOTIDE SEQUENCE</scope>
    <source>
        <strain evidence="14">D2Q-11</strain>
    </source>
</reference>
<comment type="function">
    <text evidence="1">Multidrug efflux pump.</text>
</comment>
<feature type="transmembrane region" description="Helical" evidence="13">
    <location>
        <begin position="135"/>
        <end position="156"/>
    </location>
</feature>
<comment type="subcellular location">
    <subcellularLocation>
        <location evidence="2">Cell membrane</location>
        <topology evidence="2">Multi-pass membrane protein</topology>
    </subcellularLocation>
</comment>
<feature type="transmembrane region" description="Helical" evidence="13">
    <location>
        <begin position="96"/>
        <end position="115"/>
    </location>
</feature>
<evidence type="ECO:0000256" key="7">
    <source>
        <dbReference type="ARBA" id="ARBA00022475"/>
    </source>
</evidence>
<feature type="transmembrane region" description="Helical" evidence="13">
    <location>
        <begin position="421"/>
        <end position="441"/>
    </location>
</feature>
<dbReference type="GO" id="GO:0042910">
    <property type="term" value="F:xenobiotic transmembrane transporter activity"/>
    <property type="evidence" value="ECO:0007669"/>
    <property type="project" value="InterPro"/>
</dbReference>
<dbReference type="NCBIfam" id="TIGR00797">
    <property type="entry name" value="matE"/>
    <property type="match status" value="1"/>
</dbReference>
<feature type="transmembrane region" description="Helical" evidence="13">
    <location>
        <begin position="285"/>
        <end position="305"/>
    </location>
</feature>
<dbReference type="Pfam" id="PF01554">
    <property type="entry name" value="MatE"/>
    <property type="match status" value="2"/>
</dbReference>
<keyword evidence="8 13" id="KW-0812">Transmembrane</keyword>
<organism evidence="14 15">
    <name type="scientific">Anaeromonas frigoriresistens</name>
    <dbReference type="NCBI Taxonomy" id="2683708"/>
    <lineage>
        <taxon>Bacteria</taxon>
        <taxon>Bacillati</taxon>
        <taxon>Bacillota</taxon>
        <taxon>Tissierellia</taxon>
        <taxon>Tissierellales</taxon>
        <taxon>Thermohalobacteraceae</taxon>
        <taxon>Anaeromonas</taxon>
    </lineage>
</organism>
<dbReference type="RefSeq" id="WP_203365898.1">
    <property type="nucleotide sequence ID" value="NZ_WSFT01000025.1"/>
</dbReference>
<feature type="transmembrane region" description="Helical" evidence="13">
    <location>
        <begin position="45"/>
        <end position="76"/>
    </location>
</feature>
<feature type="transmembrane region" description="Helical" evidence="13">
    <location>
        <begin position="193"/>
        <end position="218"/>
    </location>
</feature>
<evidence type="ECO:0000256" key="2">
    <source>
        <dbReference type="ARBA" id="ARBA00004651"/>
    </source>
</evidence>
<dbReference type="InterPro" id="IPR048279">
    <property type="entry name" value="MdtK-like"/>
</dbReference>
<dbReference type="InterPro" id="IPR002528">
    <property type="entry name" value="MATE_fam"/>
</dbReference>
<evidence type="ECO:0000256" key="12">
    <source>
        <dbReference type="ARBA" id="ARBA00031636"/>
    </source>
</evidence>
<feature type="transmembrane region" description="Helical" evidence="13">
    <location>
        <begin position="168"/>
        <end position="187"/>
    </location>
</feature>